<proteinExistence type="predicted"/>
<comment type="caution">
    <text evidence="1">The sequence shown here is derived from an EMBL/GenBank/DDBJ whole genome shotgun (WGS) entry which is preliminary data.</text>
</comment>
<organism evidence="1 2">
    <name type="scientific">Aphanomyces astaci</name>
    <name type="common">Crayfish plague agent</name>
    <dbReference type="NCBI Taxonomy" id="112090"/>
    <lineage>
        <taxon>Eukaryota</taxon>
        <taxon>Sar</taxon>
        <taxon>Stramenopiles</taxon>
        <taxon>Oomycota</taxon>
        <taxon>Saprolegniomycetes</taxon>
        <taxon>Saprolegniales</taxon>
        <taxon>Verrucalvaceae</taxon>
        <taxon>Aphanomyces</taxon>
    </lineage>
</organism>
<reference evidence="1 2" key="1">
    <citation type="submission" date="2018-08" db="EMBL/GenBank/DDBJ databases">
        <title>Aphanomyces genome sequencing and annotation.</title>
        <authorList>
            <person name="Minardi D."/>
            <person name="Oidtmann B."/>
            <person name="Van Der Giezen M."/>
            <person name="Studholme D.J."/>
        </authorList>
    </citation>
    <scope>NUCLEOTIDE SEQUENCE [LARGE SCALE GENOMIC DNA]</scope>
    <source>
        <strain evidence="1 2">Sv</strain>
    </source>
</reference>
<gene>
    <name evidence="1" type="ORF">DYB35_007010</name>
</gene>
<accession>A0A3R6WN56</accession>
<evidence type="ECO:0000313" key="1">
    <source>
        <dbReference type="EMBL" id="RHY85856.1"/>
    </source>
</evidence>
<protein>
    <submittedName>
        <fullName evidence="1">Uncharacterized protein</fullName>
    </submittedName>
</protein>
<sequence length="214" mass="24467">MKFANFHRPGKRKAAVVSDQEDQIPFLSSKHPAVEFTNDSSDDVRVDTVSISKPECLVGDSHCISCRKFCALNAVSRSAISTWLDQRAKLAATRRNARRITLSGQGAKCIIQFQHDLLTCMKDVRRDDHTLHMKNRYNDWLLQCQANKPDPYNSLLRLCQSFAPRHHFFQRVACHSKLPAADMIQIRDDFASKFWGKYGVHNLHDIIKVDETAV</sequence>
<dbReference type="VEuPathDB" id="FungiDB:H257_17700"/>
<dbReference type="AlphaFoldDB" id="A0A3R6WN56"/>
<dbReference type="Proteomes" id="UP000285712">
    <property type="component" value="Unassembled WGS sequence"/>
</dbReference>
<name>A0A3R6WN56_APHAT</name>
<dbReference type="EMBL" id="QUTG01005323">
    <property type="protein sequence ID" value="RHY85856.1"/>
    <property type="molecule type" value="Genomic_DNA"/>
</dbReference>
<evidence type="ECO:0000313" key="2">
    <source>
        <dbReference type="Proteomes" id="UP000285712"/>
    </source>
</evidence>